<dbReference type="AlphaFoldDB" id="A0A1G7XUV8"/>
<feature type="binding site" evidence="10">
    <location>
        <position position="64"/>
    </location>
    <ligand>
        <name>substrate</name>
    </ligand>
</feature>
<dbReference type="InterPro" id="IPR004515">
    <property type="entry name" value="Phosphoheptose_Isoase"/>
</dbReference>
<feature type="binding site" evidence="10">
    <location>
        <position position="64"/>
    </location>
    <ligand>
        <name>Zn(2+)</name>
        <dbReference type="ChEBI" id="CHEBI:29105"/>
    </ligand>
</feature>
<keyword evidence="5 10" id="KW-0963">Cytoplasm</keyword>
<dbReference type="InterPro" id="IPR001347">
    <property type="entry name" value="SIS_dom"/>
</dbReference>
<dbReference type="PANTHER" id="PTHR30390:SF7">
    <property type="entry name" value="PHOSPHOHEPTOSE ISOMERASE"/>
    <property type="match status" value="1"/>
</dbReference>
<dbReference type="InterPro" id="IPR050099">
    <property type="entry name" value="SIS_GmhA/DiaA_subfam"/>
</dbReference>
<dbReference type="SUPFAM" id="SSF53697">
    <property type="entry name" value="SIS domain"/>
    <property type="match status" value="1"/>
</dbReference>
<comment type="pathway">
    <text evidence="10">Carbohydrate biosynthesis; D-glycero-D-manno-heptose 7-phosphate biosynthesis; D-glycero-alpha-D-manno-heptose 7-phosphate and D-glycero-beta-D-manno-heptose 7-phosphate from sedoheptulose 7-phosphate: step 1/1.</text>
</comment>
<feature type="binding site" evidence="10">
    <location>
        <position position="179"/>
    </location>
    <ligand>
        <name>Zn(2+)</name>
        <dbReference type="ChEBI" id="CHEBI:29105"/>
    </ligand>
</feature>
<dbReference type="PROSITE" id="PS51464">
    <property type="entry name" value="SIS"/>
    <property type="match status" value="1"/>
</dbReference>
<dbReference type="PANTHER" id="PTHR30390">
    <property type="entry name" value="SEDOHEPTULOSE 7-PHOSPHATE ISOMERASE / DNAA INITIATOR-ASSOCIATING FACTOR FOR REPLICATION INITIATION"/>
    <property type="match status" value="1"/>
</dbReference>
<organism evidence="12 13">
    <name type="scientific">Phytopseudomonas flavescens</name>
    <dbReference type="NCBI Taxonomy" id="29435"/>
    <lineage>
        <taxon>Bacteria</taxon>
        <taxon>Pseudomonadati</taxon>
        <taxon>Pseudomonadota</taxon>
        <taxon>Gammaproteobacteria</taxon>
        <taxon>Pseudomonadales</taxon>
        <taxon>Pseudomonadaceae</taxon>
        <taxon>Phytopseudomonas</taxon>
    </lineage>
</organism>
<dbReference type="GO" id="GO:0097367">
    <property type="term" value="F:carbohydrate derivative binding"/>
    <property type="evidence" value="ECO:0007669"/>
    <property type="project" value="InterPro"/>
</dbReference>
<feature type="binding site" evidence="10">
    <location>
        <begin position="51"/>
        <end position="53"/>
    </location>
    <ligand>
        <name>substrate</name>
    </ligand>
</feature>
<comment type="function">
    <text evidence="2 10">Catalyzes the isomerization of sedoheptulose 7-phosphate in D-glycero-D-manno-heptose 7-phosphate.</text>
</comment>
<comment type="catalytic activity">
    <reaction evidence="1 10">
        <text>2 D-sedoheptulose 7-phosphate = D-glycero-alpha-D-manno-heptose 7-phosphate + D-glycero-beta-D-manno-heptose 7-phosphate</text>
        <dbReference type="Rhea" id="RHEA:27489"/>
        <dbReference type="ChEBI" id="CHEBI:57483"/>
        <dbReference type="ChEBI" id="CHEBI:60203"/>
        <dbReference type="ChEBI" id="CHEBI:60204"/>
        <dbReference type="EC" id="5.3.1.28"/>
    </reaction>
</comment>
<feature type="binding site" evidence="10">
    <location>
        <position position="171"/>
    </location>
    <ligand>
        <name>Zn(2+)</name>
        <dbReference type="ChEBI" id="CHEBI:29105"/>
    </ligand>
</feature>
<evidence type="ECO:0000256" key="7">
    <source>
        <dbReference type="ARBA" id="ARBA00022833"/>
    </source>
</evidence>
<dbReference type="EC" id="5.3.1.28" evidence="10"/>
<evidence type="ECO:0000256" key="1">
    <source>
        <dbReference type="ARBA" id="ARBA00000348"/>
    </source>
</evidence>
<feature type="binding site" evidence="10">
    <location>
        <position position="60"/>
    </location>
    <ligand>
        <name>Zn(2+)</name>
        <dbReference type="ChEBI" id="CHEBI:29105"/>
    </ligand>
</feature>
<sequence>MIEHIRNSLLEAQRALDAFLGNQQTLANIERAASLLVTSFEAKGKVFSCGNGGSMCDAMHFAEELTGRYRNNRPGIAAVSISDASHISCVANDFGYDHIFSRYVESHGREGDVLLAISTSGKSPNVVKAAEAAKALGIKVIALTGKPGSLLESLADVSICAPGGDFADRTQELHIKVIHILIELVERHLSPENYP</sequence>
<feature type="binding site" evidence="10">
    <location>
        <position position="123"/>
    </location>
    <ligand>
        <name>substrate</name>
    </ligand>
</feature>
<evidence type="ECO:0000259" key="11">
    <source>
        <dbReference type="PROSITE" id="PS51464"/>
    </source>
</evidence>
<evidence type="ECO:0000256" key="10">
    <source>
        <dbReference type="HAMAP-Rule" id="MF_00067"/>
    </source>
</evidence>
<evidence type="ECO:0000256" key="6">
    <source>
        <dbReference type="ARBA" id="ARBA00022723"/>
    </source>
</evidence>
<comment type="subunit">
    <text evidence="10">Homotetramer.</text>
</comment>
<feature type="binding site" evidence="10">
    <location>
        <position position="171"/>
    </location>
    <ligand>
        <name>substrate</name>
    </ligand>
</feature>
<feature type="domain" description="SIS" evidence="11">
    <location>
        <begin position="36"/>
        <end position="195"/>
    </location>
</feature>
<dbReference type="Proteomes" id="UP000198606">
    <property type="component" value="Unassembled WGS sequence"/>
</dbReference>
<dbReference type="HAMAP" id="MF_00067">
    <property type="entry name" value="GmhA"/>
    <property type="match status" value="1"/>
</dbReference>
<dbReference type="GO" id="GO:0008968">
    <property type="term" value="F:D-sedoheptulose 7-phosphate isomerase activity"/>
    <property type="evidence" value="ECO:0007669"/>
    <property type="project" value="UniProtKB-UniRule"/>
</dbReference>
<accession>A0A1G7XUV8</accession>
<evidence type="ECO:0000256" key="8">
    <source>
        <dbReference type="ARBA" id="ARBA00023235"/>
    </source>
</evidence>
<dbReference type="EMBL" id="FNDG01000001">
    <property type="protein sequence ID" value="SDG87944.1"/>
    <property type="molecule type" value="Genomic_DNA"/>
</dbReference>
<reference evidence="12 13" key="1">
    <citation type="submission" date="2016-10" db="EMBL/GenBank/DDBJ databases">
        <authorList>
            <person name="de Groot N.N."/>
        </authorList>
    </citation>
    <scope>NUCLEOTIDE SEQUENCE [LARGE SCALE GENOMIC DNA]</scope>
    <source>
        <strain evidence="12 13">LMG 18387</strain>
    </source>
</reference>
<dbReference type="CDD" id="cd05006">
    <property type="entry name" value="SIS_GmhA"/>
    <property type="match status" value="1"/>
</dbReference>
<comment type="cofactor">
    <cofactor evidence="10">
        <name>Zn(2+)</name>
        <dbReference type="ChEBI" id="CHEBI:29105"/>
    </cofactor>
    <text evidence="10">Binds 1 zinc ion per subunit.</text>
</comment>
<dbReference type="RefSeq" id="WP_084305550.1">
    <property type="nucleotide sequence ID" value="NZ_FNDG01000001.1"/>
</dbReference>
<dbReference type="InterPro" id="IPR046348">
    <property type="entry name" value="SIS_dom_sf"/>
</dbReference>
<dbReference type="GO" id="GO:0005737">
    <property type="term" value="C:cytoplasm"/>
    <property type="evidence" value="ECO:0007669"/>
    <property type="project" value="UniProtKB-SubCell"/>
</dbReference>
<gene>
    <name evidence="10" type="primary">gmhA</name>
    <name evidence="12" type="ORF">SAMN05216588_101285</name>
</gene>
<dbReference type="Gene3D" id="3.40.50.10490">
    <property type="entry name" value="Glucose-6-phosphate isomerase like protein, domain 1"/>
    <property type="match status" value="1"/>
</dbReference>
<comment type="miscellaneous">
    <text evidence="10">The reaction produces a racemic mixture of D-glycero-alpha-D-manno-heptose 7-phosphate and D-glycero-beta-D-manno-heptose 7-phosphate.</text>
</comment>
<keyword evidence="6 10" id="KW-0479">Metal-binding</keyword>
<dbReference type="Pfam" id="PF13580">
    <property type="entry name" value="SIS_2"/>
    <property type="match status" value="1"/>
</dbReference>
<evidence type="ECO:0000256" key="3">
    <source>
        <dbReference type="ARBA" id="ARBA00004496"/>
    </source>
</evidence>
<evidence type="ECO:0000256" key="4">
    <source>
        <dbReference type="ARBA" id="ARBA00009894"/>
    </source>
</evidence>
<proteinExistence type="inferred from homology"/>
<dbReference type="NCBIfam" id="NF001628">
    <property type="entry name" value="PRK00414.1"/>
    <property type="match status" value="1"/>
</dbReference>
<keyword evidence="7 10" id="KW-0862">Zinc</keyword>
<dbReference type="NCBIfam" id="TIGR00441">
    <property type="entry name" value="gmhA"/>
    <property type="match status" value="1"/>
</dbReference>
<keyword evidence="8 10" id="KW-0413">Isomerase</keyword>
<dbReference type="GO" id="GO:0008270">
    <property type="term" value="F:zinc ion binding"/>
    <property type="evidence" value="ECO:0007669"/>
    <property type="project" value="UniProtKB-UniRule"/>
</dbReference>
<comment type="similarity">
    <text evidence="4 10">Belongs to the SIS family. GmhA subfamily.</text>
</comment>
<feature type="binding site" evidence="10">
    <location>
        <begin position="92"/>
        <end position="93"/>
    </location>
    <ligand>
        <name>substrate</name>
    </ligand>
</feature>
<dbReference type="InterPro" id="IPR035461">
    <property type="entry name" value="GmhA/DiaA"/>
</dbReference>
<evidence type="ECO:0000256" key="5">
    <source>
        <dbReference type="ARBA" id="ARBA00022490"/>
    </source>
</evidence>
<protein>
    <recommendedName>
        <fullName evidence="10">Phosphoheptose isomerase</fullName>
        <ecNumber evidence="10">5.3.1.28</ecNumber>
    </recommendedName>
    <alternativeName>
        <fullName evidence="10">Sedoheptulose 7-phosphate isomerase</fullName>
    </alternativeName>
</protein>
<evidence type="ECO:0000256" key="9">
    <source>
        <dbReference type="ARBA" id="ARBA00023277"/>
    </source>
</evidence>
<evidence type="ECO:0000313" key="13">
    <source>
        <dbReference type="Proteomes" id="UP000198606"/>
    </source>
</evidence>
<evidence type="ECO:0000313" key="12">
    <source>
        <dbReference type="EMBL" id="SDG87944.1"/>
    </source>
</evidence>
<dbReference type="UniPathway" id="UPA00041">
    <property type="reaction ID" value="UER00436"/>
</dbReference>
<evidence type="ECO:0000256" key="2">
    <source>
        <dbReference type="ARBA" id="ARBA00003172"/>
    </source>
</evidence>
<feature type="binding site" evidence="10">
    <location>
        <begin position="118"/>
        <end position="120"/>
    </location>
    <ligand>
        <name>substrate</name>
    </ligand>
</feature>
<dbReference type="STRING" id="29435.SAMN05216588_101285"/>
<dbReference type="GO" id="GO:2001061">
    <property type="term" value="P:D-glycero-D-manno-heptose 7-phosphate biosynthetic process"/>
    <property type="evidence" value="ECO:0007669"/>
    <property type="project" value="UniProtKB-UniPathway"/>
</dbReference>
<dbReference type="GO" id="GO:0005975">
    <property type="term" value="P:carbohydrate metabolic process"/>
    <property type="evidence" value="ECO:0007669"/>
    <property type="project" value="UniProtKB-UniRule"/>
</dbReference>
<name>A0A1G7XUV8_9GAMM</name>
<comment type="subcellular location">
    <subcellularLocation>
        <location evidence="3 10">Cytoplasm</location>
    </subcellularLocation>
</comment>
<keyword evidence="9 10" id="KW-0119">Carbohydrate metabolism</keyword>